<evidence type="ECO:0000313" key="2">
    <source>
        <dbReference type="EMBL" id="RKU91544.1"/>
    </source>
</evidence>
<feature type="non-terminal residue" evidence="2">
    <location>
        <position position="41"/>
    </location>
</feature>
<dbReference type="EMBL" id="QELB01000133">
    <property type="protein sequence ID" value="RKU91544.1"/>
    <property type="molecule type" value="Genomic_DNA"/>
</dbReference>
<evidence type="ECO:0000313" key="3">
    <source>
        <dbReference type="Proteomes" id="UP000272192"/>
    </source>
</evidence>
<proteinExistence type="predicted"/>
<gene>
    <name evidence="2" type="ORF">DB721_08685</name>
</gene>
<reference evidence="2 3" key="1">
    <citation type="submission" date="2018-04" db="EMBL/GenBank/DDBJ databases">
        <title>Complete genome sequences of Helicobacter pylori.</title>
        <authorList>
            <person name="Palau M."/>
            <person name="Minana-Galbis D."/>
        </authorList>
    </citation>
    <scope>NUCLEOTIDE SEQUENCE [LARGE SCALE GENOMIC DNA]</scope>
    <source>
        <strain evidence="2 3">B518</strain>
    </source>
</reference>
<dbReference type="InterPro" id="IPR028939">
    <property type="entry name" value="P5C_Rdtase_cat_N"/>
</dbReference>
<comment type="caution">
    <text evidence="2">The sequence shown here is derived from an EMBL/GenBank/DDBJ whole genome shotgun (WGS) entry which is preliminary data.</text>
</comment>
<accession>A0A7Z6SQ66</accession>
<dbReference type="AlphaFoldDB" id="A0A7Z6SQ66"/>
<protein>
    <submittedName>
        <fullName evidence="2">Pyrroline-5-carboxylate reductase</fullName>
    </submittedName>
</protein>
<organism evidence="2 3">
    <name type="scientific">Helicobacter pylori</name>
    <name type="common">Campylobacter pylori</name>
    <dbReference type="NCBI Taxonomy" id="210"/>
    <lineage>
        <taxon>Bacteria</taxon>
        <taxon>Pseudomonadati</taxon>
        <taxon>Campylobacterota</taxon>
        <taxon>Epsilonproteobacteria</taxon>
        <taxon>Campylobacterales</taxon>
        <taxon>Helicobacteraceae</taxon>
        <taxon>Helicobacter</taxon>
    </lineage>
</organism>
<dbReference type="Proteomes" id="UP000272192">
    <property type="component" value="Unassembled WGS sequence"/>
</dbReference>
<name>A0A7Z6SQ66_HELPX</name>
<feature type="domain" description="Pyrroline-5-carboxylate reductase catalytic N-terminal" evidence="1">
    <location>
        <begin position="4"/>
        <end position="40"/>
    </location>
</feature>
<evidence type="ECO:0000259" key="1">
    <source>
        <dbReference type="Pfam" id="PF03807"/>
    </source>
</evidence>
<sequence length="41" mass="4604">MEILQFIGYGNMAQAILEGAHETLSKRFILEITGRNPEKIA</sequence>
<dbReference type="Pfam" id="PF03807">
    <property type="entry name" value="F420_oxidored"/>
    <property type="match status" value="1"/>
</dbReference>